<gene>
    <name evidence="3" type="ORF">V1264_008064</name>
</gene>
<feature type="region of interest" description="Disordered" evidence="1">
    <location>
        <begin position="21"/>
        <end position="46"/>
    </location>
</feature>
<evidence type="ECO:0000313" key="3">
    <source>
        <dbReference type="EMBL" id="KAK7092292.1"/>
    </source>
</evidence>
<organism evidence="3 4">
    <name type="scientific">Littorina saxatilis</name>
    <dbReference type="NCBI Taxonomy" id="31220"/>
    <lineage>
        <taxon>Eukaryota</taxon>
        <taxon>Metazoa</taxon>
        <taxon>Spiralia</taxon>
        <taxon>Lophotrochozoa</taxon>
        <taxon>Mollusca</taxon>
        <taxon>Gastropoda</taxon>
        <taxon>Caenogastropoda</taxon>
        <taxon>Littorinimorpha</taxon>
        <taxon>Littorinoidea</taxon>
        <taxon>Littorinidae</taxon>
        <taxon>Littorina</taxon>
    </lineage>
</organism>
<proteinExistence type="predicted"/>
<name>A0AAN9ASK6_9CAEN</name>
<dbReference type="PANTHER" id="PTHR28604">
    <property type="match status" value="1"/>
</dbReference>
<dbReference type="AlphaFoldDB" id="A0AAN9ASK6"/>
<feature type="domain" description="DUF4587" evidence="2">
    <location>
        <begin position="220"/>
        <end position="292"/>
    </location>
</feature>
<evidence type="ECO:0000259" key="2">
    <source>
        <dbReference type="Pfam" id="PF15248"/>
    </source>
</evidence>
<dbReference type="EMBL" id="JBAMIC010000021">
    <property type="protein sequence ID" value="KAK7092292.1"/>
    <property type="molecule type" value="Genomic_DNA"/>
</dbReference>
<reference evidence="3 4" key="1">
    <citation type="submission" date="2024-02" db="EMBL/GenBank/DDBJ databases">
        <title>Chromosome-scale genome assembly of the rough periwinkle Littorina saxatilis.</title>
        <authorList>
            <person name="De Jode A."/>
            <person name="Faria R."/>
            <person name="Formenti G."/>
            <person name="Sims Y."/>
            <person name="Smith T.P."/>
            <person name="Tracey A."/>
            <person name="Wood J.M.D."/>
            <person name="Zagrodzka Z.B."/>
            <person name="Johannesson K."/>
            <person name="Butlin R.K."/>
            <person name="Leder E.H."/>
        </authorList>
    </citation>
    <scope>NUCLEOTIDE SEQUENCE [LARGE SCALE GENOMIC DNA]</scope>
    <source>
        <strain evidence="3">Snail1</strain>
        <tissue evidence="3">Muscle</tissue>
    </source>
</reference>
<keyword evidence="4" id="KW-1185">Reference proteome</keyword>
<sequence>MAATDTESMHDNMTRLRMKMVQQKLANERHKLNRPSSESSDNDETNIKLQQAMLRRQELLDRIRNEQLVEVERPRSYSPRRRYTPSPLPPPSRRSLPDLGRAYHFNWYNKQDPQVISVPKADMAQTKHVIEHQFKHADPPSQRPYVLPPIQSVQAPVQTYQAAPQYVQAPQPIHIPAPTPTILQAPPQQIQIAQPQPIIQSMPSFSVLDGGSKKDTMFNKSDFMDMMMLQNAQMHHMVMQQMMLQNLPGGGGGCGGGGGHCKLPTAQVPLAPVMAEARSMPMSYQSPPVVHHYQPMPQMGMGGPPMGRAYNSNLTFYDDGSNYFTYH</sequence>
<evidence type="ECO:0000313" key="4">
    <source>
        <dbReference type="Proteomes" id="UP001374579"/>
    </source>
</evidence>
<dbReference type="Pfam" id="PF15248">
    <property type="entry name" value="DUF4587"/>
    <property type="match status" value="1"/>
</dbReference>
<comment type="caution">
    <text evidence="3">The sequence shown here is derived from an EMBL/GenBank/DDBJ whole genome shotgun (WGS) entry which is preliminary data.</text>
</comment>
<dbReference type="InterPro" id="IPR038915">
    <property type="entry name" value="PRR29-like"/>
</dbReference>
<feature type="region of interest" description="Disordered" evidence="1">
    <location>
        <begin position="71"/>
        <end position="97"/>
    </location>
</feature>
<evidence type="ECO:0000256" key="1">
    <source>
        <dbReference type="SAM" id="MobiDB-lite"/>
    </source>
</evidence>
<dbReference type="PANTHER" id="PTHR28604:SF3">
    <property type="match status" value="1"/>
</dbReference>
<accession>A0AAN9ASK6</accession>
<protein>
    <recommendedName>
        <fullName evidence="2">DUF4587 domain-containing protein</fullName>
    </recommendedName>
</protein>
<dbReference type="InterPro" id="IPR027904">
    <property type="entry name" value="DUF4587"/>
</dbReference>
<dbReference type="Proteomes" id="UP001374579">
    <property type="component" value="Unassembled WGS sequence"/>
</dbReference>